<dbReference type="STRING" id="549789.NIES30_23015"/>
<feature type="transmembrane region" description="Helical" evidence="8">
    <location>
        <begin position="12"/>
        <end position="32"/>
    </location>
</feature>
<dbReference type="InterPro" id="IPR002781">
    <property type="entry name" value="TM_pro_TauE-like"/>
</dbReference>
<evidence type="ECO:0000256" key="4">
    <source>
        <dbReference type="ARBA" id="ARBA00022475"/>
    </source>
</evidence>
<evidence type="ECO:0000313" key="10">
    <source>
        <dbReference type="Proteomes" id="UP000185557"/>
    </source>
</evidence>
<comment type="caution">
    <text evidence="9">The sequence shown here is derived from an EMBL/GenBank/DDBJ whole genome shotgun (WGS) entry which is preliminary data.</text>
</comment>
<dbReference type="OrthoDB" id="7843147at2"/>
<sequence length="249" mass="26101">MFALAGDTPMGIEIWLISLGVVAIAGFTRGFSGFGSGLILAPALSLLFNPQLAVATILLIDMTAGAGIVPGAVQKTKWRQVLPLALSAIVMVPVGAHFLALLNPTLLRRIIGGLILGFVLLLLSGKSRYTDPHLALTSGVGALSGFLTGLAGIGGPPIVLYQMSSSNLAAANRANFIVFFALIQLIALGSYWASGLMSVAVGSLFIRFLPAFFLGQMLGQLCFKRVDETLFRRFVMGLLLTVAVLALVA</sequence>
<evidence type="ECO:0000256" key="1">
    <source>
        <dbReference type="ARBA" id="ARBA00004651"/>
    </source>
</evidence>
<comment type="similarity">
    <text evidence="2 8">Belongs to the 4-toluene sulfonate uptake permease (TSUP) (TC 2.A.102) family.</text>
</comment>
<feature type="transmembrane region" description="Helical" evidence="8">
    <location>
        <begin position="106"/>
        <end position="123"/>
    </location>
</feature>
<dbReference type="AlphaFoldDB" id="A0A1U7IZG8"/>
<comment type="subcellular location">
    <subcellularLocation>
        <location evidence="1 8">Cell membrane</location>
        <topology evidence="1 8">Multi-pass membrane protein</topology>
    </subcellularLocation>
</comment>
<keyword evidence="6 8" id="KW-1133">Transmembrane helix</keyword>
<evidence type="ECO:0000256" key="3">
    <source>
        <dbReference type="ARBA" id="ARBA00022448"/>
    </source>
</evidence>
<feature type="transmembrane region" description="Helical" evidence="8">
    <location>
        <begin position="81"/>
        <end position="100"/>
    </location>
</feature>
<dbReference type="EMBL" id="MRCG01000024">
    <property type="protein sequence ID" value="OKH44315.1"/>
    <property type="molecule type" value="Genomic_DNA"/>
</dbReference>
<dbReference type="GO" id="GO:0005886">
    <property type="term" value="C:plasma membrane"/>
    <property type="evidence" value="ECO:0007669"/>
    <property type="project" value="UniProtKB-SubCell"/>
</dbReference>
<feature type="transmembrane region" description="Helical" evidence="8">
    <location>
        <begin position="135"/>
        <end position="154"/>
    </location>
</feature>
<proteinExistence type="inferred from homology"/>
<keyword evidence="10" id="KW-1185">Reference proteome</keyword>
<evidence type="ECO:0000256" key="6">
    <source>
        <dbReference type="ARBA" id="ARBA00022989"/>
    </source>
</evidence>
<dbReference type="PANTHER" id="PTHR30269">
    <property type="entry name" value="TRANSMEMBRANE PROTEIN YFCA"/>
    <property type="match status" value="1"/>
</dbReference>
<dbReference type="Proteomes" id="UP000185557">
    <property type="component" value="Unassembled WGS sequence"/>
</dbReference>
<protein>
    <recommendedName>
        <fullName evidence="8">Probable membrane transporter protein</fullName>
    </recommendedName>
</protein>
<keyword evidence="5 8" id="KW-0812">Transmembrane</keyword>
<name>A0A1U7IZG8_9CYAN</name>
<keyword evidence="7 8" id="KW-0472">Membrane</keyword>
<evidence type="ECO:0000313" key="9">
    <source>
        <dbReference type="EMBL" id="OKH44315.1"/>
    </source>
</evidence>
<evidence type="ECO:0000256" key="5">
    <source>
        <dbReference type="ARBA" id="ARBA00022692"/>
    </source>
</evidence>
<dbReference type="InterPro" id="IPR052017">
    <property type="entry name" value="TSUP"/>
</dbReference>
<keyword evidence="4 8" id="KW-1003">Cell membrane</keyword>
<evidence type="ECO:0000256" key="8">
    <source>
        <dbReference type="RuleBase" id="RU363041"/>
    </source>
</evidence>
<feature type="transmembrane region" description="Helical" evidence="8">
    <location>
        <begin position="199"/>
        <end position="218"/>
    </location>
</feature>
<dbReference type="Pfam" id="PF01925">
    <property type="entry name" value="TauE"/>
    <property type="match status" value="1"/>
</dbReference>
<organism evidence="9 10">
    <name type="scientific">Phormidium tenue NIES-30</name>
    <dbReference type="NCBI Taxonomy" id="549789"/>
    <lineage>
        <taxon>Bacteria</taxon>
        <taxon>Bacillati</taxon>
        <taxon>Cyanobacteriota</taxon>
        <taxon>Cyanophyceae</taxon>
        <taxon>Oscillatoriophycideae</taxon>
        <taxon>Oscillatoriales</taxon>
        <taxon>Oscillatoriaceae</taxon>
        <taxon>Phormidium</taxon>
    </lineage>
</organism>
<gene>
    <name evidence="9" type="ORF">NIES30_23015</name>
</gene>
<accession>A0A1U7IZG8</accession>
<reference evidence="9 10" key="1">
    <citation type="submission" date="2016-11" db="EMBL/GenBank/DDBJ databases">
        <title>Draft Genome Sequences of Nine Cyanobacterial Strains from Diverse Habitats.</title>
        <authorList>
            <person name="Zhu T."/>
            <person name="Hou S."/>
            <person name="Lu X."/>
            <person name="Hess W.R."/>
        </authorList>
    </citation>
    <scope>NUCLEOTIDE SEQUENCE [LARGE SCALE GENOMIC DNA]</scope>
    <source>
        <strain evidence="9 10">NIES-30</strain>
    </source>
</reference>
<evidence type="ECO:0000256" key="2">
    <source>
        <dbReference type="ARBA" id="ARBA00009142"/>
    </source>
</evidence>
<feature type="transmembrane region" description="Helical" evidence="8">
    <location>
        <begin position="174"/>
        <end position="192"/>
    </location>
</feature>
<keyword evidence="3" id="KW-0813">Transport</keyword>
<dbReference type="PANTHER" id="PTHR30269:SF37">
    <property type="entry name" value="MEMBRANE TRANSPORTER PROTEIN"/>
    <property type="match status" value="1"/>
</dbReference>
<feature type="transmembrane region" description="Helical" evidence="8">
    <location>
        <begin position="230"/>
        <end position="248"/>
    </location>
</feature>
<evidence type="ECO:0000256" key="7">
    <source>
        <dbReference type="ARBA" id="ARBA00023136"/>
    </source>
</evidence>